<name>F4PG49_CACFS</name>
<dbReference type="InterPro" id="IPR016186">
    <property type="entry name" value="C-type_lectin-like/link_sf"/>
</dbReference>
<dbReference type="PANTHER" id="PTHR24032:SF39">
    <property type="entry name" value="EGF-LIKE DOMAIN-CONTAINING PROTEIN"/>
    <property type="match status" value="1"/>
</dbReference>
<keyword evidence="2" id="KW-0732">Signal</keyword>
<dbReference type="GeneID" id="14876730"/>
<dbReference type="InterPro" id="IPR016187">
    <property type="entry name" value="CTDL_fold"/>
</dbReference>
<keyword evidence="1" id="KW-0812">Transmembrane</keyword>
<evidence type="ECO:0000259" key="3">
    <source>
        <dbReference type="PROSITE" id="PS50041"/>
    </source>
</evidence>
<feature type="domain" description="C-type lectin" evidence="3">
    <location>
        <begin position="56"/>
        <end position="157"/>
    </location>
</feature>
<dbReference type="SUPFAM" id="SSF56436">
    <property type="entry name" value="C-type lectin-like"/>
    <property type="match status" value="1"/>
</dbReference>
<dbReference type="InterPro" id="IPR053331">
    <property type="entry name" value="EGF-like_comC"/>
</dbReference>
<dbReference type="Gene3D" id="3.10.100.10">
    <property type="entry name" value="Mannose-Binding Protein A, subunit A"/>
    <property type="match status" value="1"/>
</dbReference>
<dbReference type="CDD" id="cd00603">
    <property type="entry name" value="IPT_PCSR"/>
    <property type="match status" value="1"/>
</dbReference>
<dbReference type="KEGG" id="dfa:DFA_02927"/>
<feature type="signal peptide" evidence="2">
    <location>
        <begin position="1"/>
        <end position="24"/>
    </location>
</feature>
<evidence type="ECO:0000313" key="4">
    <source>
        <dbReference type="EMBL" id="EGG24683.1"/>
    </source>
</evidence>
<evidence type="ECO:0000256" key="2">
    <source>
        <dbReference type="SAM" id="SignalP"/>
    </source>
</evidence>
<keyword evidence="5" id="KW-1185">Reference proteome</keyword>
<dbReference type="PROSITE" id="PS50041">
    <property type="entry name" value="C_TYPE_LECTIN_2"/>
    <property type="match status" value="1"/>
</dbReference>
<dbReference type="Pfam" id="PF01833">
    <property type="entry name" value="TIG"/>
    <property type="match status" value="2"/>
</dbReference>
<dbReference type="Proteomes" id="UP000007797">
    <property type="component" value="Unassembled WGS sequence"/>
</dbReference>
<dbReference type="RefSeq" id="XP_004362534.1">
    <property type="nucleotide sequence ID" value="XM_004362477.1"/>
</dbReference>
<sequence length="922" mass="103157">MSHLIVIVTAVLMLLLLNISYIHCENDPDTYVWPTSEGGNGHIYKGLFLATPSIKEAIRRCESSKSSTFNSYLVTIESKQEWDFIKTHWSQPMIWVSGQDIRGNGNYSYSTGLGTNQPLFNMYTGQSWGYCPFNAGEPSLTLAAKDQYIYIRRPTWNFNNDNGYNDLVYTAICELQPISEVYVPSIGTNGGSITINNLTQFNTQTINITFFNPSKQLSKSCQITKTNETSATCTVPRLSGFHNVTVQDDSGVNSTHYAWQPYPPFIKAVYPSFTANGLVTLIGDNFGDNTNNTVSVRVSTSDIPCHITFVSSNQIFCKLESSLVGDTKLLPISISVDNVYTQTYKPYILCDKQFYSTILFGGEYETVNQVMIDKVTMGATPNAPYIGAIESEEIHKCFSQSLNIKDYPKFRFWQGVSYNSNSNSFTRNNGPFKGTPSRLYSRNSANMYQSNNILYDIYDAMVVPSEIEDVSYYTPLIAFNITDAPMIDNITSIIPGHPSQITINGNRFGKDSSYVLISIQGSQCKSPMFIENNYQQITCSLDSVEPYSTDLNYTITIGVGGMLTTKVVSLAKDCLNNCSAHGICNTTFGTCKCNSGHEPLLDCSSFVNRSQLLNTTVWDNGRSLLSTDQTISGVIVNFTTGIQFIREINHEKLVIKTISIDNLVWTKEEEKTSAGESVFTTRMFNQRTLLQVMVGQYQDTNTTSFLGEDIQVSPNSVKYRIKIINWVWSSPINTLQVIFHTQSDSVEFDKCGKLKVRSDISSGDQIIWTRVQVGRTLLNCKIASRMVIDNSTIIPSKVTLLTNDDPVSQQIWKSGGFNILTTFHIPRFSQSVELDPVFNALILVDDSNLPYECTEETSDQWTVIMISVVLSVAVFSIVVVLVIVFIKRPPTNRPPIREAPIEMDIITSTEDINTHQQQNNNN</sequence>
<protein>
    <recommendedName>
        <fullName evidence="3">C-type lectin domain-containing protein</fullName>
    </recommendedName>
</protein>
<accession>F4PG49</accession>
<dbReference type="OrthoDB" id="7760957at2759"/>
<proteinExistence type="predicted"/>
<reference evidence="5" key="1">
    <citation type="journal article" date="2011" name="Genome Res.">
        <title>Phylogeny-wide analysis of social amoeba genomes highlights ancient origins for complex intercellular communication.</title>
        <authorList>
            <person name="Heidel A.J."/>
            <person name="Lawal H.M."/>
            <person name="Felder M."/>
            <person name="Schilde C."/>
            <person name="Helps N.R."/>
            <person name="Tunggal B."/>
            <person name="Rivero F."/>
            <person name="John U."/>
            <person name="Schleicher M."/>
            <person name="Eichinger L."/>
            <person name="Platzer M."/>
            <person name="Noegel A.A."/>
            <person name="Schaap P."/>
            <person name="Gloeckner G."/>
        </authorList>
    </citation>
    <scope>NUCLEOTIDE SEQUENCE [LARGE SCALE GENOMIC DNA]</scope>
    <source>
        <strain evidence="5">SH3</strain>
    </source>
</reference>
<feature type="chain" id="PRO_5003313110" description="C-type lectin domain-containing protein" evidence="2">
    <location>
        <begin position="25"/>
        <end position="922"/>
    </location>
</feature>
<evidence type="ECO:0000313" key="5">
    <source>
        <dbReference type="Proteomes" id="UP000007797"/>
    </source>
</evidence>
<keyword evidence="1" id="KW-1133">Transmembrane helix</keyword>
<dbReference type="EMBL" id="GL883006">
    <property type="protein sequence ID" value="EGG24683.1"/>
    <property type="molecule type" value="Genomic_DNA"/>
</dbReference>
<dbReference type="CDD" id="cd00037">
    <property type="entry name" value="CLECT"/>
    <property type="match status" value="1"/>
</dbReference>
<evidence type="ECO:0000256" key="1">
    <source>
        <dbReference type="SAM" id="Phobius"/>
    </source>
</evidence>
<dbReference type="InterPro" id="IPR014756">
    <property type="entry name" value="Ig_E-set"/>
</dbReference>
<gene>
    <name evidence="4" type="ORF">DFA_02927</name>
</gene>
<dbReference type="AlphaFoldDB" id="F4PG49"/>
<dbReference type="SUPFAM" id="SSF81296">
    <property type="entry name" value="E set domains"/>
    <property type="match status" value="2"/>
</dbReference>
<feature type="transmembrane region" description="Helical" evidence="1">
    <location>
        <begin position="861"/>
        <end position="886"/>
    </location>
</feature>
<dbReference type="InterPro" id="IPR013783">
    <property type="entry name" value="Ig-like_fold"/>
</dbReference>
<dbReference type="PANTHER" id="PTHR24032">
    <property type="entry name" value="EGF-LIKE DOMAIN-CONTAINING PROTEIN-RELATED-RELATED"/>
    <property type="match status" value="1"/>
</dbReference>
<dbReference type="Gene3D" id="2.60.40.10">
    <property type="entry name" value="Immunoglobulins"/>
    <property type="match status" value="2"/>
</dbReference>
<dbReference type="InterPro" id="IPR002909">
    <property type="entry name" value="IPT_dom"/>
</dbReference>
<dbReference type="InterPro" id="IPR001304">
    <property type="entry name" value="C-type_lectin-like"/>
</dbReference>
<keyword evidence="1" id="KW-0472">Membrane</keyword>
<organism evidence="4 5">
    <name type="scientific">Cavenderia fasciculata</name>
    <name type="common">Slime mold</name>
    <name type="synonym">Dictyostelium fasciculatum</name>
    <dbReference type="NCBI Taxonomy" id="261658"/>
    <lineage>
        <taxon>Eukaryota</taxon>
        <taxon>Amoebozoa</taxon>
        <taxon>Evosea</taxon>
        <taxon>Eumycetozoa</taxon>
        <taxon>Dictyostelia</taxon>
        <taxon>Acytosteliales</taxon>
        <taxon>Cavenderiaceae</taxon>
        <taxon>Cavenderia</taxon>
    </lineage>
</organism>